<name>F0WBL2_9STRA</name>
<dbReference type="AlphaFoldDB" id="F0WBL2"/>
<accession>F0WBL2</accession>
<evidence type="ECO:0000313" key="1">
    <source>
        <dbReference type="EMBL" id="CCA18539.1"/>
    </source>
</evidence>
<dbReference type="HOGENOM" id="CLU_1104392_0_0_1"/>
<reference evidence="1" key="1">
    <citation type="journal article" date="2011" name="PLoS Biol.">
        <title>Gene gain and loss during evolution of obligate parasitism in the white rust pathogen of Arabidopsis thaliana.</title>
        <authorList>
            <person name="Kemen E."/>
            <person name="Gardiner A."/>
            <person name="Schultz-Larsen T."/>
            <person name="Kemen A.C."/>
            <person name="Balmuth A.L."/>
            <person name="Robert-Seilaniantz A."/>
            <person name="Bailey K."/>
            <person name="Holub E."/>
            <person name="Studholme D.J."/>
            <person name="Maclean D."/>
            <person name="Jones J.D."/>
        </authorList>
    </citation>
    <scope>NUCLEOTIDE SEQUENCE</scope>
</reference>
<proteinExistence type="predicted"/>
<reference evidence="1" key="2">
    <citation type="submission" date="2011-02" db="EMBL/GenBank/DDBJ databases">
        <authorList>
            <person name="MacLean D."/>
        </authorList>
    </citation>
    <scope>NUCLEOTIDE SEQUENCE</scope>
</reference>
<protein>
    <submittedName>
        <fullName evidence="1">Uncharacterized protein AlNc14C52G4057</fullName>
    </submittedName>
</protein>
<gene>
    <name evidence="1" type="primary">AlNc14C52G4057</name>
    <name evidence="1" type="ORF">ALNC14_046820</name>
</gene>
<sequence>MDDTVKYLAELKKKYVHQVEHIIDDWDFQSLPPDSRRPFLEEEIISEIVDDVAPEANAISSIQAPNIAWFGLSLTQELTDLEYNTGIEPIMYQSYEQHLVSLCTRANGITGVPEPELLARFLQKSSFLNVFAAIDALFGQLDVKKWQVRCKALVLMKTVLLEKYGGALEVPGAYLRAMRQHPQLLGRLHRLCVEDRNARVRDEAWKLRALIQVSGGIGSLGKSAVGSERMLHKNRPSTLLRTEEVAEPFKWR</sequence>
<dbReference type="EMBL" id="FR824097">
    <property type="protein sequence ID" value="CCA18539.1"/>
    <property type="molecule type" value="Genomic_DNA"/>
</dbReference>
<organism evidence="1">
    <name type="scientific">Albugo laibachii Nc14</name>
    <dbReference type="NCBI Taxonomy" id="890382"/>
    <lineage>
        <taxon>Eukaryota</taxon>
        <taxon>Sar</taxon>
        <taxon>Stramenopiles</taxon>
        <taxon>Oomycota</taxon>
        <taxon>Peronosporomycetes</taxon>
        <taxon>Albuginales</taxon>
        <taxon>Albuginaceae</taxon>
        <taxon>Albugo</taxon>
    </lineage>
</organism>